<dbReference type="EMBL" id="LAZR01047116">
    <property type="protein sequence ID" value="KKK94974.1"/>
    <property type="molecule type" value="Genomic_DNA"/>
</dbReference>
<protein>
    <recommendedName>
        <fullName evidence="2">Protochlamydia outer membrane protein domain-containing protein</fullName>
    </recommendedName>
</protein>
<gene>
    <name evidence="1" type="ORF">LCGC14_2677460</name>
</gene>
<accession>A0A0F9BX78</accession>
<dbReference type="AlphaFoldDB" id="A0A0F9BX78"/>
<organism evidence="1">
    <name type="scientific">marine sediment metagenome</name>
    <dbReference type="NCBI Taxonomy" id="412755"/>
    <lineage>
        <taxon>unclassified sequences</taxon>
        <taxon>metagenomes</taxon>
        <taxon>ecological metagenomes</taxon>
    </lineage>
</organism>
<reference evidence="1" key="1">
    <citation type="journal article" date="2015" name="Nature">
        <title>Complex archaea that bridge the gap between prokaryotes and eukaryotes.</title>
        <authorList>
            <person name="Spang A."/>
            <person name="Saw J.H."/>
            <person name="Jorgensen S.L."/>
            <person name="Zaremba-Niedzwiedzka K."/>
            <person name="Martijn J."/>
            <person name="Lind A.E."/>
            <person name="van Eijk R."/>
            <person name="Schleper C."/>
            <person name="Guy L."/>
            <person name="Ettema T.J."/>
        </authorList>
    </citation>
    <scope>NUCLEOTIDE SEQUENCE</scope>
</reference>
<feature type="non-terminal residue" evidence="1">
    <location>
        <position position="1"/>
    </location>
</feature>
<name>A0A0F9BX78_9ZZZZ</name>
<evidence type="ECO:0008006" key="2">
    <source>
        <dbReference type="Google" id="ProtNLM"/>
    </source>
</evidence>
<sequence length="370" mass="41665">LPAIAMTVGAAAADSDISSYCDPCPPKEAPDCDPCYEKSRNKPYEQGYEICEGALPKAYNAPARIDICDGIDAYATASFIYWEILGDQLDLGVTRTTSDTPDSIKVIKFTTDYEPGFKVGLGTHFGHDDWHLYAQYTRLHETESTTWKPTVGAVGTFQSIWDFIDSSITSHNFTDIPLGVKSTWKMELDKIDLELGRAFYVGTNLITTPFIGFSGHWMDQSYRKNLTDDAYGVYNSFVKNDSWAIGPRFGLETKWIFYEGFRLFGYGAFSLMFSENDMSGNSTEANIQYNVDKVEKNILRDVEELVIGLAWGSYFTSDKWHMDLSVAYEAQRYSHTNYMSLYAHEALGTIQVKPGDTFLHGLTVAARFDF</sequence>
<dbReference type="InterPro" id="IPR007825">
    <property type="entry name" value="Major_OMP_Legionella"/>
</dbReference>
<comment type="caution">
    <text evidence="1">The sequence shown here is derived from an EMBL/GenBank/DDBJ whole genome shotgun (WGS) entry which is preliminary data.</text>
</comment>
<dbReference type="Pfam" id="PF05150">
    <property type="entry name" value="Legionella_OMP"/>
    <property type="match status" value="1"/>
</dbReference>
<evidence type="ECO:0000313" key="1">
    <source>
        <dbReference type="EMBL" id="KKK94974.1"/>
    </source>
</evidence>
<proteinExistence type="predicted"/>